<organism evidence="1 2">
    <name type="scientific">Entomophthora muscae</name>
    <dbReference type="NCBI Taxonomy" id="34485"/>
    <lineage>
        <taxon>Eukaryota</taxon>
        <taxon>Fungi</taxon>
        <taxon>Fungi incertae sedis</taxon>
        <taxon>Zoopagomycota</taxon>
        <taxon>Entomophthoromycotina</taxon>
        <taxon>Entomophthoromycetes</taxon>
        <taxon>Entomophthorales</taxon>
        <taxon>Entomophthoraceae</taxon>
        <taxon>Entomophthora</taxon>
    </lineage>
</organism>
<sequence>MAAGKAILQRWGQLQNCWALELAPSKVGQAPLPEFQVGDLVIDYWHRVGGRAHKVDSLWIGPLEVTFKRAAEYTVKPLLTGCPLARSLPQVSLVGFSFGLQRHLPSLEEISYSYR</sequence>
<proteinExistence type="predicted"/>
<reference evidence="1" key="1">
    <citation type="submission" date="2022-04" db="EMBL/GenBank/DDBJ databases">
        <title>Genome of the entomopathogenic fungus Entomophthora muscae.</title>
        <authorList>
            <person name="Elya C."/>
            <person name="Lovett B.R."/>
            <person name="Lee E."/>
            <person name="Macias A.M."/>
            <person name="Hajek A.E."/>
            <person name="De Bivort B.L."/>
            <person name="Kasson M.T."/>
            <person name="De Fine Licht H.H."/>
            <person name="Stajich J.E."/>
        </authorList>
    </citation>
    <scope>NUCLEOTIDE SEQUENCE</scope>
    <source>
        <strain evidence="1">Berkeley</strain>
    </source>
</reference>
<protein>
    <submittedName>
        <fullName evidence="1">Uncharacterized protein</fullName>
    </submittedName>
</protein>
<dbReference type="EMBL" id="QTSX02003726">
    <property type="protein sequence ID" value="KAJ9068497.1"/>
    <property type="molecule type" value="Genomic_DNA"/>
</dbReference>
<name>A0ACC2T1L6_9FUNG</name>
<gene>
    <name evidence="1" type="ORF">DSO57_1028091</name>
</gene>
<evidence type="ECO:0000313" key="2">
    <source>
        <dbReference type="Proteomes" id="UP001165960"/>
    </source>
</evidence>
<dbReference type="Proteomes" id="UP001165960">
    <property type="component" value="Unassembled WGS sequence"/>
</dbReference>
<comment type="caution">
    <text evidence="1">The sequence shown here is derived from an EMBL/GenBank/DDBJ whole genome shotgun (WGS) entry which is preliminary data.</text>
</comment>
<evidence type="ECO:0000313" key="1">
    <source>
        <dbReference type="EMBL" id="KAJ9068497.1"/>
    </source>
</evidence>
<accession>A0ACC2T1L6</accession>
<keyword evidence="2" id="KW-1185">Reference proteome</keyword>